<proteinExistence type="inferred from homology"/>
<dbReference type="Pfam" id="PF00593">
    <property type="entry name" value="TonB_dep_Rec_b-barrel"/>
    <property type="match status" value="1"/>
</dbReference>
<dbReference type="PATRIC" id="fig|1107311.3.peg.904"/>
<dbReference type="RefSeq" id="WP_023572956.1">
    <property type="nucleotide sequence ID" value="NZ_AVCS01000006.1"/>
</dbReference>
<organism evidence="8 9">
    <name type="scientific">Flavobacterium enshiense DK69</name>
    <dbReference type="NCBI Taxonomy" id="1107311"/>
    <lineage>
        <taxon>Bacteria</taxon>
        <taxon>Pseudomonadati</taxon>
        <taxon>Bacteroidota</taxon>
        <taxon>Flavobacteriia</taxon>
        <taxon>Flavobacteriales</taxon>
        <taxon>Flavobacteriaceae</taxon>
        <taxon>Flavobacterium</taxon>
    </lineage>
</organism>
<dbReference type="GO" id="GO:0009279">
    <property type="term" value="C:cell outer membrane"/>
    <property type="evidence" value="ECO:0007669"/>
    <property type="project" value="UniProtKB-SubCell"/>
</dbReference>
<keyword evidence="9" id="KW-1185">Reference proteome</keyword>
<reference evidence="8 9" key="2">
    <citation type="journal article" date="2015" name="Stand. Genomic Sci.">
        <title>High quality draft genomic sequence of Flavobacterium enshiense DK69(T) and comparison among Flavobacterium genomes.</title>
        <authorList>
            <person name="Zeng Z."/>
            <person name="Chen C."/>
            <person name="Du H."/>
            <person name="Wang G."/>
            <person name="Li M."/>
        </authorList>
    </citation>
    <scope>NUCLEOTIDE SEQUENCE [LARGE SCALE GENOMIC DNA]</scope>
    <source>
        <strain evidence="8 9">DK69</strain>
    </source>
</reference>
<evidence type="ECO:0000256" key="5">
    <source>
        <dbReference type="SAM" id="SignalP"/>
    </source>
</evidence>
<dbReference type="EMBL" id="JRLZ01000018">
    <property type="protein sequence ID" value="KGO93863.1"/>
    <property type="molecule type" value="Genomic_DNA"/>
</dbReference>
<dbReference type="SUPFAM" id="SSF56935">
    <property type="entry name" value="Porins"/>
    <property type="match status" value="1"/>
</dbReference>
<comment type="caution">
    <text evidence="8">The sequence shown here is derived from an EMBL/GenBank/DDBJ whole genome shotgun (WGS) entry which is preliminary data.</text>
</comment>
<evidence type="ECO:0000256" key="1">
    <source>
        <dbReference type="ARBA" id="ARBA00004442"/>
    </source>
</evidence>
<feature type="chain" id="PRO_5004750599" evidence="5">
    <location>
        <begin position="19"/>
        <end position="927"/>
    </location>
</feature>
<evidence type="ECO:0000256" key="4">
    <source>
        <dbReference type="RuleBase" id="RU003357"/>
    </source>
</evidence>
<dbReference type="Pfam" id="PF07715">
    <property type="entry name" value="Plug"/>
    <property type="match status" value="1"/>
</dbReference>
<evidence type="ECO:0000313" key="8">
    <source>
        <dbReference type="EMBL" id="KGO93863.1"/>
    </source>
</evidence>
<dbReference type="Gene3D" id="2.170.130.10">
    <property type="entry name" value="TonB-dependent receptor, plug domain"/>
    <property type="match status" value="1"/>
</dbReference>
<keyword evidence="4" id="KW-0798">TonB box</keyword>
<reference evidence="9" key="1">
    <citation type="submission" date="2013-09" db="EMBL/GenBank/DDBJ databases">
        <authorList>
            <person name="Zeng Z."/>
            <person name="Chen C."/>
        </authorList>
    </citation>
    <scope>NUCLEOTIDE SEQUENCE [LARGE SCALE GENOMIC DNA]</scope>
    <source>
        <strain evidence="9">DK69</strain>
    </source>
</reference>
<dbReference type="SUPFAM" id="SSF49464">
    <property type="entry name" value="Carboxypeptidase regulatory domain-like"/>
    <property type="match status" value="1"/>
</dbReference>
<evidence type="ECO:0000259" key="7">
    <source>
        <dbReference type="Pfam" id="PF07715"/>
    </source>
</evidence>
<dbReference type="OrthoDB" id="9768470at2"/>
<feature type="domain" description="TonB-dependent receptor-like beta-barrel" evidence="6">
    <location>
        <begin position="483"/>
        <end position="886"/>
    </location>
</feature>
<dbReference type="InterPro" id="IPR008969">
    <property type="entry name" value="CarboxyPept-like_regulatory"/>
</dbReference>
<protein>
    <submittedName>
        <fullName evidence="8">TonB-dependent receptor</fullName>
    </submittedName>
</protein>
<comment type="subcellular location">
    <subcellularLocation>
        <location evidence="1 4">Cell outer membrane</location>
    </subcellularLocation>
</comment>
<dbReference type="Pfam" id="PF13715">
    <property type="entry name" value="CarbopepD_reg_2"/>
    <property type="match status" value="1"/>
</dbReference>
<keyword evidence="2 4" id="KW-0472">Membrane</keyword>
<evidence type="ECO:0000313" key="9">
    <source>
        <dbReference type="Proteomes" id="UP000030149"/>
    </source>
</evidence>
<dbReference type="Gene3D" id="2.40.170.20">
    <property type="entry name" value="TonB-dependent receptor, beta-barrel domain"/>
    <property type="match status" value="1"/>
</dbReference>
<name>V6SJ72_9FLAO</name>
<comment type="similarity">
    <text evidence="4">Belongs to the TonB-dependent receptor family.</text>
</comment>
<dbReference type="AlphaFoldDB" id="V6SJ72"/>
<dbReference type="InterPro" id="IPR037066">
    <property type="entry name" value="Plug_dom_sf"/>
</dbReference>
<dbReference type="InterPro" id="IPR036942">
    <property type="entry name" value="Beta-barrel_TonB_sf"/>
</dbReference>
<keyword evidence="5" id="KW-0732">Signal</keyword>
<sequence>MKLNFLVTTLLFTVFAFAQKGTVTGSITDKDMNNEALPFATVMIKGTTNGVNTDEQGHYSLSVSEGSHVLQISFLGYESVEIPFTIKSGETKTINQALGAKGVELQDVVIKVDQNREKETALLVEQKKAVEIKQSIGAQELSRKGVSDVEEGLTKMTGISKVGSRGLFVRGLEDRYNNLLINNLAVPSNNPFKKIIPLDLIPTDVVSVIETFKTFNPNIYGDFAGATFNIATSKANNSITKLSLGAGLATNNNLRNFHITSDADNAKGFFGLTGNDRALPSEFSDNPFPPATLSGQNAVDAFKTGFEIKKTKSPLNTSVGILHAEKFNLKNSNKISYLLSLNFDNSFQYRTGVDRTLNPGDLIQYSNNFTTTTYNYKTNFSSIVGVNYSSERLNLSTNVLYLKTSENLIQDQLGYQNAQQEVNDYLIRTNQLDETNYLNGQLFGDYALTSDKNHLVKMGISLAKTAYDQPDRNSYTGHQLAEDNVLVSYGGNNFLRQYLDVKNDVFSSAFLEYNFKFGKEHKLSVGYNGNTNSTESSYRFIQTISPNNVTFNLNPFTVNEQIETDLLNNVISYQESSNANWKAKLEENNNAGYANLFYKFSEKFDVNAGFRAENFDRTTKYKGIGSFDQPYITVNTNKMYFLPSVNAKYGLNEDMNLRFAASQTYSKPVILESYPLQLVNPDNTVFQGNPYLVNSDNTNIDLKFEMFPTSKEMFAVGVFGKNIKNPIERSYLTSPGSTITTFLNSDNAKLYGLEAEFILDLERVSPTFKDLSWGFNTSLMHTKVTVSDVVTSPNGTPIVNIETHKDRELQGASKWLINSDLKYQFNMSNTWTNTLSVVYSVFGKRIYSVGTAGLDHIYELPVSRLDLVLNSKLSKHFDLKLSADNILNPQTKFELGRENTTTFNEASYLMRNYKKGVGFSFNLGYTF</sequence>
<dbReference type="InterPro" id="IPR000531">
    <property type="entry name" value="Beta-barrel_TonB"/>
</dbReference>
<dbReference type="PANTHER" id="PTHR40980:SF5">
    <property type="entry name" value="TONB-DEPENDENT RECEPTOR"/>
    <property type="match status" value="1"/>
</dbReference>
<accession>V6SJ72</accession>
<dbReference type="Proteomes" id="UP000030149">
    <property type="component" value="Unassembled WGS sequence"/>
</dbReference>
<keyword evidence="3" id="KW-0998">Cell outer membrane</keyword>
<dbReference type="STRING" id="1107311.Q767_14420"/>
<feature type="domain" description="TonB-dependent receptor plug" evidence="7">
    <location>
        <begin position="131"/>
        <end position="224"/>
    </location>
</feature>
<evidence type="ECO:0000256" key="2">
    <source>
        <dbReference type="ARBA" id="ARBA00023136"/>
    </source>
</evidence>
<dbReference type="PANTHER" id="PTHR40980">
    <property type="entry name" value="PLUG DOMAIN-CONTAINING PROTEIN"/>
    <property type="match status" value="1"/>
</dbReference>
<evidence type="ECO:0000256" key="3">
    <source>
        <dbReference type="ARBA" id="ARBA00023237"/>
    </source>
</evidence>
<dbReference type="Gene3D" id="2.60.40.1120">
    <property type="entry name" value="Carboxypeptidase-like, regulatory domain"/>
    <property type="match status" value="1"/>
</dbReference>
<evidence type="ECO:0000259" key="6">
    <source>
        <dbReference type="Pfam" id="PF00593"/>
    </source>
</evidence>
<keyword evidence="8" id="KW-0675">Receptor</keyword>
<dbReference type="InterPro" id="IPR012910">
    <property type="entry name" value="Plug_dom"/>
</dbReference>
<dbReference type="eggNOG" id="COG4772">
    <property type="taxonomic scope" value="Bacteria"/>
</dbReference>
<feature type="signal peptide" evidence="5">
    <location>
        <begin position="1"/>
        <end position="18"/>
    </location>
</feature>
<gene>
    <name evidence="8" type="ORF">Q767_14420</name>
</gene>